<evidence type="ECO:0000256" key="2">
    <source>
        <dbReference type="RuleBase" id="RU361173"/>
    </source>
</evidence>
<dbReference type="SUPFAM" id="SSF50370">
    <property type="entry name" value="Ricin B-like lectins"/>
    <property type="match status" value="2"/>
</dbReference>
<feature type="region of interest" description="Disordered" evidence="3">
    <location>
        <begin position="185"/>
        <end position="234"/>
    </location>
</feature>
<dbReference type="AlphaFoldDB" id="A0A1G5RTM1"/>
<evidence type="ECO:0000259" key="5">
    <source>
        <dbReference type="SMART" id="SM00458"/>
    </source>
</evidence>
<keyword evidence="1 2" id="KW-0456">Lyase</keyword>
<dbReference type="InterPro" id="IPR011050">
    <property type="entry name" value="Pectin_lyase_fold/virulence"/>
</dbReference>
<dbReference type="Gene3D" id="2.80.10.50">
    <property type="match status" value="3"/>
</dbReference>
<comment type="similarity">
    <text evidence="2">Belongs to the polysaccharide lyase 1 family.</text>
</comment>
<organism evidence="7 8">
    <name type="scientific">Pseudobutyrivibrio xylanivorans</name>
    <dbReference type="NCBI Taxonomy" id="185007"/>
    <lineage>
        <taxon>Bacteria</taxon>
        <taxon>Bacillati</taxon>
        <taxon>Bacillota</taxon>
        <taxon>Clostridia</taxon>
        <taxon>Lachnospirales</taxon>
        <taxon>Lachnospiraceae</taxon>
        <taxon>Pseudobutyrivibrio</taxon>
    </lineage>
</organism>
<protein>
    <submittedName>
        <fullName evidence="7">Pectate lyase</fullName>
    </submittedName>
</protein>
<evidence type="ECO:0000256" key="3">
    <source>
        <dbReference type="SAM" id="MobiDB-lite"/>
    </source>
</evidence>
<evidence type="ECO:0000259" key="6">
    <source>
        <dbReference type="SMART" id="SM00656"/>
    </source>
</evidence>
<feature type="domain" description="Ricin B lectin" evidence="5">
    <location>
        <begin position="237"/>
        <end position="372"/>
    </location>
</feature>
<dbReference type="Gene3D" id="2.160.20.10">
    <property type="entry name" value="Single-stranded right-handed beta-helix, Pectin lyase-like"/>
    <property type="match status" value="1"/>
</dbReference>
<feature type="domain" description="Pectate lyase" evidence="6">
    <location>
        <begin position="398"/>
        <end position="624"/>
    </location>
</feature>
<dbReference type="InterPro" id="IPR000772">
    <property type="entry name" value="Ricin_B_lectin"/>
</dbReference>
<dbReference type="GO" id="GO:0030570">
    <property type="term" value="F:pectate lyase activity"/>
    <property type="evidence" value="ECO:0007669"/>
    <property type="project" value="InterPro"/>
</dbReference>
<accession>A0A1G5RTM1</accession>
<dbReference type="Proteomes" id="UP000199428">
    <property type="component" value="Unassembled WGS sequence"/>
</dbReference>
<dbReference type="Pfam" id="PF00544">
    <property type="entry name" value="Pectate_lyase_4"/>
    <property type="match status" value="1"/>
</dbReference>
<dbReference type="RefSeq" id="WP_176757580.1">
    <property type="nucleotide sequence ID" value="NZ_FMWK01000002.1"/>
</dbReference>
<dbReference type="PANTHER" id="PTHR31683:SF18">
    <property type="entry name" value="PECTATE LYASE 21-RELATED"/>
    <property type="match status" value="1"/>
</dbReference>
<dbReference type="CDD" id="cd00161">
    <property type="entry name" value="beta-trefoil_Ricin-like"/>
    <property type="match status" value="2"/>
</dbReference>
<dbReference type="EMBL" id="FMWK01000002">
    <property type="protein sequence ID" value="SCZ76791.1"/>
    <property type="molecule type" value="Genomic_DNA"/>
</dbReference>
<feature type="signal peptide" evidence="4">
    <location>
        <begin position="1"/>
        <end position="24"/>
    </location>
</feature>
<evidence type="ECO:0000313" key="8">
    <source>
        <dbReference type="Proteomes" id="UP000199428"/>
    </source>
</evidence>
<dbReference type="GO" id="GO:0000272">
    <property type="term" value="P:polysaccharide catabolic process"/>
    <property type="evidence" value="ECO:0007669"/>
    <property type="project" value="UniProtKB-KW"/>
</dbReference>
<dbReference type="SMART" id="SM00458">
    <property type="entry name" value="RICIN"/>
    <property type="match status" value="2"/>
</dbReference>
<keyword evidence="2" id="KW-0119">Carbohydrate metabolism</keyword>
<dbReference type="Pfam" id="PF14200">
    <property type="entry name" value="RicinB_lectin_2"/>
    <property type="match status" value="2"/>
</dbReference>
<keyword evidence="4" id="KW-0732">Signal</keyword>
<gene>
    <name evidence="7" type="ORF">SAMN02910350_00450</name>
</gene>
<sequence length="695" mass="75358">MKQNFRRFAAVFTMVLVTVLSLIAAPVLDAHAEAVTPESGNIYYIKNKKSGLYLTVENDSADNAANVVQSTGTGSLGQRWILEKNDSTGNFRLHPATDMTGGMSLDVAWGSADNGTNIQIYSNNGQAAQNFSIRQADNSMGYYIATEVSNFASALNVYGARKTSGTNIIEYKYSGKDNEIWYFEQAPWPSNNGGNGNSGNNGDNGNTGNNDSNTGNNNAGSYEPAPTSSPLGNVYPEQQLTFTNCADGKLLNDNGSNGGALTSNGSSSTSNRWILSYVNNGVYRIVNVATGYCLTPYGSNVSEGTTVADAAVSNGDSSQCWKIVATKNDATGNALNYKIVNNNNTNLALTLSGNSYKLGNFNGSASQCFRVVPYGVEGFAGYSKDMNGREKAAVTGGAFGQTVTVNSLGDLQRYASGSTPYIIVIGSNISQNSLTKVNVGSNKTFIGSYNAHTLNNIHFRNIQSSGNNIYKNLTFSHSVNINNNDDIQMYISDGNNFWLDHCSWPGHNMNQDTYIHNNDTDKFLYVGLKANYVSVTSCFFGGHKYGLILGYPNEDGRNTYSGYPCMTICNNYFKQTITRAPGLMRYGYFHCYNNYVYDFDLGYTPYTECNIYSEKNCFEAGSHKGAVVNDMDYQGRFTDSGSILSRSISNLRIAGPTNWRPGSNYGYATRDAGSAKSWASSYAGSQNHALTYPVN</sequence>
<evidence type="ECO:0000256" key="4">
    <source>
        <dbReference type="SAM" id="SignalP"/>
    </source>
</evidence>
<dbReference type="InterPro" id="IPR012334">
    <property type="entry name" value="Pectin_lyas_fold"/>
</dbReference>
<dbReference type="PANTHER" id="PTHR31683">
    <property type="entry name" value="PECTATE LYASE 18-RELATED"/>
    <property type="match status" value="1"/>
</dbReference>
<dbReference type="InterPro" id="IPR002022">
    <property type="entry name" value="Pec_lyase"/>
</dbReference>
<dbReference type="SUPFAM" id="SSF51126">
    <property type="entry name" value="Pectin lyase-like"/>
    <property type="match status" value="1"/>
</dbReference>
<dbReference type="InterPro" id="IPR045032">
    <property type="entry name" value="PEL"/>
</dbReference>
<feature type="domain" description="Ricin B lectin" evidence="5">
    <location>
        <begin position="40"/>
        <end position="184"/>
    </location>
</feature>
<dbReference type="InterPro" id="IPR035992">
    <property type="entry name" value="Ricin_B-like_lectins"/>
</dbReference>
<feature type="chain" id="PRO_5038901673" evidence="4">
    <location>
        <begin position="25"/>
        <end position="695"/>
    </location>
</feature>
<proteinExistence type="inferred from homology"/>
<dbReference type="PROSITE" id="PS50231">
    <property type="entry name" value="RICIN_B_LECTIN"/>
    <property type="match status" value="2"/>
</dbReference>
<name>A0A1G5RTM1_PSEXY</name>
<dbReference type="SMART" id="SM00656">
    <property type="entry name" value="Amb_all"/>
    <property type="match status" value="1"/>
</dbReference>
<keyword evidence="2" id="KW-0964">Secreted</keyword>
<keyword evidence="2" id="KW-0624">Polysaccharide degradation</keyword>
<evidence type="ECO:0000256" key="1">
    <source>
        <dbReference type="ARBA" id="ARBA00023239"/>
    </source>
</evidence>
<reference evidence="7 8" key="1">
    <citation type="submission" date="2016-10" db="EMBL/GenBank/DDBJ databases">
        <authorList>
            <person name="de Groot N.N."/>
        </authorList>
    </citation>
    <scope>NUCLEOTIDE SEQUENCE [LARGE SCALE GENOMIC DNA]</scope>
    <source>
        <strain evidence="7 8">DSM 10317</strain>
    </source>
</reference>
<feature type="compositionally biased region" description="Low complexity" evidence="3">
    <location>
        <begin position="200"/>
        <end position="218"/>
    </location>
</feature>
<dbReference type="GO" id="GO:0005576">
    <property type="term" value="C:extracellular region"/>
    <property type="evidence" value="ECO:0007669"/>
    <property type="project" value="UniProtKB-SubCell"/>
</dbReference>
<comment type="subcellular location">
    <subcellularLocation>
        <location evidence="2">Secreted</location>
    </subcellularLocation>
</comment>
<evidence type="ECO:0000313" key="7">
    <source>
        <dbReference type="EMBL" id="SCZ76791.1"/>
    </source>
</evidence>